<evidence type="ECO:0000256" key="1">
    <source>
        <dbReference type="SAM" id="Phobius"/>
    </source>
</evidence>
<sequence length="100" mass="11550">MLDSFSDLFRKPTFISIVSILLFGLGIPLMIYQYFTFDESSSLGLTIEMIFLLIIFALLVIDRHFVKKINSIKLSIIEVVLITGFLIYYYYTNDKSFSIG</sequence>
<dbReference type="EMBL" id="RBXB01000002">
    <property type="protein sequence ID" value="RKS97969.1"/>
    <property type="molecule type" value="Genomic_DNA"/>
</dbReference>
<keyword evidence="1" id="KW-0472">Membrane</keyword>
<keyword evidence="1" id="KW-1133">Transmembrane helix</keyword>
<gene>
    <name evidence="2" type="ORF">BCF58_2106</name>
</gene>
<name>A0A495SEC2_9FLAO</name>
<protein>
    <submittedName>
        <fullName evidence="2">Uncharacterized protein</fullName>
    </submittedName>
</protein>
<feature type="transmembrane region" description="Helical" evidence="1">
    <location>
        <begin position="12"/>
        <end position="35"/>
    </location>
</feature>
<comment type="caution">
    <text evidence="2">The sequence shown here is derived from an EMBL/GenBank/DDBJ whole genome shotgun (WGS) entry which is preliminary data.</text>
</comment>
<dbReference type="Proteomes" id="UP000272428">
    <property type="component" value="Unassembled WGS sequence"/>
</dbReference>
<keyword evidence="3" id="KW-1185">Reference proteome</keyword>
<dbReference type="OrthoDB" id="1264742at2"/>
<keyword evidence="1" id="KW-0812">Transmembrane</keyword>
<feature type="transmembrane region" description="Helical" evidence="1">
    <location>
        <begin position="41"/>
        <end position="60"/>
    </location>
</feature>
<dbReference type="AlphaFoldDB" id="A0A495SEC2"/>
<feature type="transmembrane region" description="Helical" evidence="1">
    <location>
        <begin position="72"/>
        <end position="91"/>
    </location>
</feature>
<proteinExistence type="predicted"/>
<evidence type="ECO:0000313" key="2">
    <source>
        <dbReference type="EMBL" id="RKS97969.1"/>
    </source>
</evidence>
<reference evidence="2 3" key="1">
    <citation type="submission" date="2018-10" db="EMBL/GenBank/DDBJ databases">
        <title>Genomic Encyclopedia of Archaeal and Bacterial Type Strains, Phase II (KMG-II): from individual species to whole genera.</title>
        <authorList>
            <person name="Goeker M."/>
        </authorList>
    </citation>
    <scope>NUCLEOTIDE SEQUENCE [LARGE SCALE GENOMIC DNA]</scope>
    <source>
        <strain evidence="2 3">DSM 14219</strain>
    </source>
</reference>
<organism evidence="2 3">
    <name type="scientific">Chryseobacterium defluvii</name>
    <dbReference type="NCBI Taxonomy" id="160396"/>
    <lineage>
        <taxon>Bacteria</taxon>
        <taxon>Pseudomonadati</taxon>
        <taxon>Bacteroidota</taxon>
        <taxon>Flavobacteriia</taxon>
        <taxon>Flavobacteriales</taxon>
        <taxon>Weeksellaceae</taxon>
        <taxon>Chryseobacterium group</taxon>
        <taxon>Chryseobacterium</taxon>
    </lineage>
</organism>
<accession>A0A495SEC2</accession>
<evidence type="ECO:0000313" key="3">
    <source>
        <dbReference type="Proteomes" id="UP000272428"/>
    </source>
</evidence>
<dbReference type="RefSeq" id="WP_121461709.1">
    <property type="nucleotide sequence ID" value="NZ_RBXB01000002.1"/>
</dbReference>